<comment type="caution">
    <text evidence="1">The sequence shown here is derived from an EMBL/GenBank/DDBJ whole genome shotgun (WGS) entry which is preliminary data.</text>
</comment>
<dbReference type="AlphaFoldDB" id="A0A5N5KQA7"/>
<protein>
    <submittedName>
        <fullName evidence="1">Uncharacterized protein</fullName>
    </submittedName>
</protein>
<evidence type="ECO:0000313" key="1">
    <source>
        <dbReference type="EMBL" id="KAB5532336.1"/>
    </source>
</evidence>
<organism evidence="1 2">
    <name type="scientific">Salix brachista</name>
    <dbReference type="NCBI Taxonomy" id="2182728"/>
    <lineage>
        <taxon>Eukaryota</taxon>
        <taxon>Viridiplantae</taxon>
        <taxon>Streptophyta</taxon>
        <taxon>Embryophyta</taxon>
        <taxon>Tracheophyta</taxon>
        <taxon>Spermatophyta</taxon>
        <taxon>Magnoliopsida</taxon>
        <taxon>eudicotyledons</taxon>
        <taxon>Gunneridae</taxon>
        <taxon>Pentapetalae</taxon>
        <taxon>rosids</taxon>
        <taxon>fabids</taxon>
        <taxon>Malpighiales</taxon>
        <taxon>Salicaceae</taxon>
        <taxon>Saliceae</taxon>
        <taxon>Salix</taxon>
    </lineage>
</organism>
<keyword evidence="2" id="KW-1185">Reference proteome</keyword>
<sequence length="77" mass="9199">MNGHEWKMALRDEEVQRLTNQLTMKDQEFRRLKMIIKELEKRLEKRVLLEQGLQCGAMTNVAKPCVERPRKVCAKWS</sequence>
<dbReference type="Proteomes" id="UP000326939">
    <property type="component" value="Chromosome 12"/>
</dbReference>
<name>A0A5N5KQA7_9ROSI</name>
<accession>A0A5N5KQA7</accession>
<dbReference type="EMBL" id="VDCV01000012">
    <property type="protein sequence ID" value="KAB5532336.1"/>
    <property type="molecule type" value="Genomic_DNA"/>
</dbReference>
<proteinExistence type="predicted"/>
<reference evidence="2" key="1">
    <citation type="journal article" date="2019" name="Gigascience">
        <title>De novo genome assembly of the endangered Acer yangbiense, a plant species with extremely small populations endemic to Yunnan Province, China.</title>
        <authorList>
            <person name="Yang J."/>
            <person name="Wariss H.M."/>
            <person name="Tao L."/>
            <person name="Zhang R."/>
            <person name="Yun Q."/>
            <person name="Hollingsworth P."/>
            <person name="Dao Z."/>
            <person name="Luo G."/>
            <person name="Guo H."/>
            <person name="Ma Y."/>
            <person name="Sun W."/>
        </authorList>
    </citation>
    <scope>NUCLEOTIDE SEQUENCE [LARGE SCALE GENOMIC DNA]</scope>
    <source>
        <strain evidence="2">cv. br00</strain>
    </source>
</reference>
<evidence type="ECO:0000313" key="2">
    <source>
        <dbReference type="Proteomes" id="UP000326939"/>
    </source>
</evidence>
<gene>
    <name evidence="1" type="ORF">DKX38_019006</name>
</gene>